<gene>
    <name evidence="1" type="ORF">PR048_024465</name>
</gene>
<accession>A0ABQ9GNP1</accession>
<dbReference type="EMBL" id="JARBHB010000010">
    <property type="protein sequence ID" value="KAJ8873643.1"/>
    <property type="molecule type" value="Genomic_DNA"/>
</dbReference>
<keyword evidence="2" id="KW-1185">Reference proteome</keyword>
<name>A0ABQ9GNP1_9NEOP</name>
<dbReference type="Proteomes" id="UP001159363">
    <property type="component" value="Chromosome 9"/>
</dbReference>
<evidence type="ECO:0000313" key="2">
    <source>
        <dbReference type="Proteomes" id="UP001159363"/>
    </source>
</evidence>
<proteinExistence type="predicted"/>
<reference evidence="1 2" key="1">
    <citation type="submission" date="2023-02" db="EMBL/GenBank/DDBJ databases">
        <title>LHISI_Scaffold_Assembly.</title>
        <authorList>
            <person name="Stuart O.P."/>
            <person name="Cleave R."/>
            <person name="Magrath M.J.L."/>
            <person name="Mikheyev A.S."/>
        </authorList>
    </citation>
    <scope>NUCLEOTIDE SEQUENCE [LARGE SCALE GENOMIC DNA]</scope>
    <source>
        <strain evidence="1">Daus_M_001</strain>
        <tissue evidence="1">Leg muscle</tissue>
    </source>
</reference>
<comment type="caution">
    <text evidence="1">The sequence shown here is derived from an EMBL/GenBank/DDBJ whole genome shotgun (WGS) entry which is preliminary data.</text>
</comment>
<sequence>MCASWAPASDTDHVTRQKRNCGAYCDPEGHSAEQAFGRTISTTFWTIYWVLKNTPAKLCRESSNGEALRHATNSLVHAVFGTSWRTLAQSSPSTVPADNQCAVDFGIFVLRLQNLACKSLNSRIFQVLSHKTLEWSIPVNLFAENSAGIQGRGEKGDPREITLISAIVRHNSHLRRSAVNLPGNLFSGVRMSNVVRANSAAITVSLLASHQSDPGPFPLPGHSGFSHVGIVPDDAVRRRVFSGISLFSRPFIAALHTSITLIGSQDLDYMSRPNLFTHSFDLSTTRSRPDSGYDHIKRNRHDIFIVAYLSTLWCDIHSRSTLSEYVPARRRVKQASHDTR</sequence>
<organism evidence="1 2">
    <name type="scientific">Dryococelus australis</name>
    <dbReference type="NCBI Taxonomy" id="614101"/>
    <lineage>
        <taxon>Eukaryota</taxon>
        <taxon>Metazoa</taxon>
        <taxon>Ecdysozoa</taxon>
        <taxon>Arthropoda</taxon>
        <taxon>Hexapoda</taxon>
        <taxon>Insecta</taxon>
        <taxon>Pterygota</taxon>
        <taxon>Neoptera</taxon>
        <taxon>Polyneoptera</taxon>
        <taxon>Phasmatodea</taxon>
        <taxon>Verophasmatodea</taxon>
        <taxon>Anareolatae</taxon>
        <taxon>Phasmatidae</taxon>
        <taxon>Eurycanthinae</taxon>
        <taxon>Dryococelus</taxon>
    </lineage>
</organism>
<protein>
    <submittedName>
        <fullName evidence="1">Uncharacterized protein</fullName>
    </submittedName>
</protein>
<evidence type="ECO:0000313" key="1">
    <source>
        <dbReference type="EMBL" id="KAJ8873643.1"/>
    </source>
</evidence>